<dbReference type="GO" id="GO:0016787">
    <property type="term" value="F:hydrolase activity"/>
    <property type="evidence" value="ECO:0007669"/>
    <property type="project" value="UniProtKB-KW"/>
</dbReference>
<keyword evidence="1" id="KW-0378">Hydrolase</keyword>
<accession>A0A418VQ65</accession>
<organism evidence="2 3">
    <name type="scientific">Azospirillum cavernae</name>
    <dbReference type="NCBI Taxonomy" id="2320860"/>
    <lineage>
        <taxon>Bacteria</taxon>
        <taxon>Pseudomonadati</taxon>
        <taxon>Pseudomonadota</taxon>
        <taxon>Alphaproteobacteria</taxon>
        <taxon>Rhodospirillales</taxon>
        <taxon>Azospirillaceae</taxon>
        <taxon>Azospirillum</taxon>
    </lineage>
</organism>
<dbReference type="AlphaFoldDB" id="A0A418VQ65"/>
<dbReference type="PANTHER" id="PTHR20935:SF0">
    <property type="entry name" value="SERINE_THREONINE-PROTEIN PHOSPHATASE PGAM5, MITOCHONDRIAL"/>
    <property type="match status" value="1"/>
</dbReference>
<protein>
    <submittedName>
        <fullName evidence="2">Histidine phosphatase family protein</fullName>
    </submittedName>
</protein>
<reference evidence="2 3" key="1">
    <citation type="submission" date="2018-09" db="EMBL/GenBank/DDBJ databases">
        <authorList>
            <person name="Zhu H."/>
        </authorList>
    </citation>
    <scope>NUCLEOTIDE SEQUENCE [LARGE SCALE GENOMIC DNA]</scope>
    <source>
        <strain evidence="2 3">K2W22B-5</strain>
    </source>
</reference>
<dbReference type="InterPro" id="IPR013078">
    <property type="entry name" value="His_Pase_superF_clade-1"/>
</dbReference>
<evidence type="ECO:0000313" key="3">
    <source>
        <dbReference type="Proteomes" id="UP000283458"/>
    </source>
</evidence>
<dbReference type="Gene3D" id="3.40.50.1240">
    <property type="entry name" value="Phosphoglycerate mutase-like"/>
    <property type="match status" value="1"/>
</dbReference>
<dbReference type="Proteomes" id="UP000283458">
    <property type="component" value="Unassembled WGS sequence"/>
</dbReference>
<dbReference type="Pfam" id="PF00300">
    <property type="entry name" value="His_Phos_1"/>
    <property type="match status" value="1"/>
</dbReference>
<dbReference type="SMART" id="SM00855">
    <property type="entry name" value="PGAM"/>
    <property type="match status" value="1"/>
</dbReference>
<keyword evidence="3" id="KW-1185">Reference proteome</keyword>
<proteinExistence type="predicted"/>
<dbReference type="InterPro" id="IPR029033">
    <property type="entry name" value="His_PPase_superfam"/>
</dbReference>
<dbReference type="InterPro" id="IPR051021">
    <property type="entry name" value="Mito_Ser/Thr_phosphatase"/>
</dbReference>
<evidence type="ECO:0000256" key="1">
    <source>
        <dbReference type="ARBA" id="ARBA00022801"/>
    </source>
</evidence>
<dbReference type="EMBL" id="QYUL01000004">
    <property type="protein sequence ID" value="RJF78408.1"/>
    <property type="molecule type" value="Genomic_DNA"/>
</dbReference>
<dbReference type="PANTHER" id="PTHR20935">
    <property type="entry name" value="PHOSPHOGLYCERATE MUTASE-RELATED"/>
    <property type="match status" value="1"/>
</dbReference>
<gene>
    <name evidence="2" type="ORF">D3877_25310</name>
</gene>
<comment type="caution">
    <text evidence="2">The sequence shown here is derived from an EMBL/GenBank/DDBJ whole genome shotgun (WGS) entry which is preliminary data.</text>
</comment>
<name>A0A418VQ65_9PROT</name>
<dbReference type="OrthoDB" id="280692at2"/>
<dbReference type="RefSeq" id="WP_119833546.1">
    <property type="nucleotide sequence ID" value="NZ_QYUL01000004.1"/>
</dbReference>
<dbReference type="SUPFAM" id="SSF53254">
    <property type="entry name" value="Phosphoglycerate mutase-like"/>
    <property type="match status" value="1"/>
</dbReference>
<evidence type="ECO:0000313" key="2">
    <source>
        <dbReference type="EMBL" id="RJF78408.1"/>
    </source>
</evidence>
<sequence>MAALVLVRHGQASLRSDDYDRLSDIGLAQSAALGHWLRATSRTGGRSGGQTAGLLARGRMRRHRETADACLALWFPDGPAPTVEEDAGFDEFDHLDVLGAHRADFREPGGISAFLAAADDANRAFQRQFSAAVERWTSGRHDGDYRESWPGFQARCVAAMRRVIERTPPSASAWVFTSGGPIAAICQHALELSDAKAMGLNAVILNTGVTTLRHDRDRVALSGFNGVAHLDALGDANLFTHR</sequence>